<organism evidence="1 2">
    <name type="scientific">Coemansia aciculifera</name>
    <dbReference type="NCBI Taxonomy" id="417176"/>
    <lineage>
        <taxon>Eukaryota</taxon>
        <taxon>Fungi</taxon>
        <taxon>Fungi incertae sedis</taxon>
        <taxon>Zoopagomycota</taxon>
        <taxon>Kickxellomycotina</taxon>
        <taxon>Kickxellomycetes</taxon>
        <taxon>Kickxellales</taxon>
        <taxon>Kickxellaceae</taxon>
        <taxon>Coemansia</taxon>
    </lineage>
</organism>
<reference evidence="1" key="1">
    <citation type="submission" date="2022-07" db="EMBL/GenBank/DDBJ databases">
        <title>Phylogenomic reconstructions and comparative analyses of Kickxellomycotina fungi.</title>
        <authorList>
            <person name="Reynolds N.K."/>
            <person name="Stajich J.E."/>
            <person name="Barry K."/>
            <person name="Grigoriev I.V."/>
            <person name="Crous P."/>
            <person name="Smith M.E."/>
        </authorList>
    </citation>
    <scope>NUCLEOTIDE SEQUENCE</scope>
    <source>
        <strain evidence="1">CBS 190363</strain>
    </source>
</reference>
<comment type="caution">
    <text evidence="1">The sequence shown here is derived from an EMBL/GenBank/DDBJ whole genome shotgun (WGS) entry which is preliminary data.</text>
</comment>
<proteinExistence type="predicted"/>
<protein>
    <submittedName>
        <fullName evidence="1">Uncharacterized protein</fullName>
    </submittedName>
</protein>
<name>A0ACC1M5W1_9FUNG</name>
<dbReference type="EMBL" id="JANBVB010000091">
    <property type="protein sequence ID" value="KAJ2897850.1"/>
    <property type="molecule type" value="Genomic_DNA"/>
</dbReference>
<gene>
    <name evidence="1" type="ORF">IWW38_001587</name>
</gene>
<sequence length="102" mass="11307">MLKQITSVRVSFSPFSKNTTSTKVFLNRVLSKENSTANPTCKIDIVTTNFSKDPSTIDVTFKDGKKFHISSSSGGKMNGDDIIAQVQKYSKRLSQQEDLKGQ</sequence>
<evidence type="ECO:0000313" key="1">
    <source>
        <dbReference type="EMBL" id="KAJ2897850.1"/>
    </source>
</evidence>
<keyword evidence="2" id="KW-1185">Reference proteome</keyword>
<accession>A0ACC1M5W1</accession>
<dbReference type="Proteomes" id="UP001139981">
    <property type="component" value="Unassembled WGS sequence"/>
</dbReference>
<evidence type="ECO:0000313" key="2">
    <source>
        <dbReference type="Proteomes" id="UP001139981"/>
    </source>
</evidence>